<evidence type="ECO:0000313" key="3">
    <source>
        <dbReference type="Proteomes" id="UP000075714"/>
    </source>
</evidence>
<dbReference type="PANTHER" id="PTHR47525">
    <property type="entry name" value="OS07G0295200 PROTEIN"/>
    <property type="match status" value="1"/>
</dbReference>
<dbReference type="OrthoDB" id="418131at2759"/>
<feature type="domain" description="STEEP1" evidence="1">
    <location>
        <begin position="19"/>
        <end position="119"/>
    </location>
</feature>
<protein>
    <recommendedName>
        <fullName evidence="1">STEEP1 domain-containing protein</fullName>
    </recommendedName>
</protein>
<dbReference type="InterPro" id="IPR053323">
    <property type="entry name" value="UPF0235"/>
</dbReference>
<dbReference type="AlphaFoldDB" id="A0A150G8R4"/>
<dbReference type="SUPFAM" id="SSF69786">
    <property type="entry name" value="YggU-like"/>
    <property type="match status" value="1"/>
</dbReference>
<comment type="caution">
    <text evidence="2">The sequence shown here is derived from an EMBL/GenBank/DDBJ whole genome shotgun (WGS) entry which is preliminary data.</text>
</comment>
<dbReference type="Proteomes" id="UP000075714">
    <property type="component" value="Unassembled WGS sequence"/>
</dbReference>
<proteinExistence type="predicted"/>
<organism evidence="2 3">
    <name type="scientific">Gonium pectorale</name>
    <name type="common">Green alga</name>
    <dbReference type="NCBI Taxonomy" id="33097"/>
    <lineage>
        <taxon>Eukaryota</taxon>
        <taxon>Viridiplantae</taxon>
        <taxon>Chlorophyta</taxon>
        <taxon>core chlorophytes</taxon>
        <taxon>Chlorophyceae</taxon>
        <taxon>CS clade</taxon>
        <taxon>Chlamydomonadales</taxon>
        <taxon>Volvocaceae</taxon>
        <taxon>Gonium</taxon>
    </lineage>
</organism>
<dbReference type="InterPro" id="IPR036591">
    <property type="entry name" value="YggU-like_sf"/>
</dbReference>
<dbReference type="PANTHER" id="PTHR47525:SF1">
    <property type="entry name" value="OS07G0295200 PROTEIN"/>
    <property type="match status" value="1"/>
</dbReference>
<dbReference type="Pfam" id="PF25809">
    <property type="entry name" value="STEEP1"/>
    <property type="match status" value="1"/>
</dbReference>
<evidence type="ECO:0000313" key="2">
    <source>
        <dbReference type="EMBL" id="KXZ46153.1"/>
    </source>
</evidence>
<keyword evidence="3" id="KW-1185">Reference proteome</keyword>
<gene>
    <name evidence="2" type="ORF">GPECTOR_46g222</name>
</gene>
<dbReference type="Gene3D" id="3.30.1200.10">
    <property type="entry name" value="YggU-like"/>
    <property type="match status" value="1"/>
</dbReference>
<accession>A0A150G8R4</accession>
<reference evidence="3" key="1">
    <citation type="journal article" date="2016" name="Nat. Commun.">
        <title>The Gonium pectorale genome demonstrates co-option of cell cycle regulation during the evolution of multicellularity.</title>
        <authorList>
            <person name="Hanschen E.R."/>
            <person name="Marriage T.N."/>
            <person name="Ferris P.J."/>
            <person name="Hamaji T."/>
            <person name="Toyoda A."/>
            <person name="Fujiyama A."/>
            <person name="Neme R."/>
            <person name="Noguchi H."/>
            <person name="Minakuchi Y."/>
            <person name="Suzuki M."/>
            <person name="Kawai-Toyooka H."/>
            <person name="Smith D.R."/>
            <person name="Sparks H."/>
            <person name="Anderson J."/>
            <person name="Bakaric R."/>
            <person name="Luria V."/>
            <person name="Karger A."/>
            <person name="Kirschner M.W."/>
            <person name="Durand P.M."/>
            <person name="Michod R.E."/>
            <person name="Nozaki H."/>
            <person name="Olson B.J."/>
        </authorList>
    </citation>
    <scope>NUCLEOTIDE SEQUENCE [LARGE SCALE GENOMIC DNA]</scope>
    <source>
        <strain evidence="3">NIES-2863</strain>
    </source>
</reference>
<name>A0A150G8R4_GONPE</name>
<dbReference type="EMBL" id="LSYV01000047">
    <property type="protein sequence ID" value="KXZ46153.1"/>
    <property type="molecule type" value="Genomic_DNA"/>
</dbReference>
<sequence length="243" mass="27989">MPKRTTLTFTSEDGPRVDSTKLFVYHCKYSGRHAFTIDADLKKMPRRRTDGAYVIDTNENTVKLYTTDGGLKYIKRQNGAVEKQYRLNLGQLPIAYKSDLNSPLLYIMDGAVTTYSNQNARRAGRLLVPPCISRHEHKGVVEMRLELEDRSHRCMLSRVTADVVRVHVTGLMANDSVHEELFDLFAKVLNLRLSQLDIRRAKSSRNRIMTVESLSPEQVYERLREALKKQAGERAEKRQRRHG</sequence>
<dbReference type="InterPro" id="IPR057965">
    <property type="entry name" value="STEEP1_dom"/>
</dbReference>
<evidence type="ECO:0000259" key="1">
    <source>
        <dbReference type="Pfam" id="PF25809"/>
    </source>
</evidence>
<dbReference type="STRING" id="33097.A0A150G8R4"/>